<evidence type="ECO:0000313" key="3">
    <source>
        <dbReference type="WBParaSite" id="SPAL_0000553900.1"/>
    </source>
</evidence>
<dbReference type="WBParaSite" id="SPAL_0000553900.1">
    <property type="protein sequence ID" value="SPAL_0000553900.1"/>
    <property type="gene ID" value="SPAL_0000553900"/>
</dbReference>
<sequence length="78" mass="9192">MKIVEFCFILMTFIYLSRSLEIKVYKKYCNKGVFCKGFCEENGYPQLKDYCMITNENPSTPTLKRCTCVLPKDWTPNN</sequence>
<protein>
    <submittedName>
        <fullName evidence="3">Defensin-like protein</fullName>
    </submittedName>
</protein>
<proteinExistence type="predicted"/>
<keyword evidence="1" id="KW-0732">Signal</keyword>
<accession>A0A0N5BHV4</accession>
<name>A0A0N5BHV4_STREA</name>
<evidence type="ECO:0000313" key="2">
    <source>
        <dbReference type="Proteomes" id="UP000046392"/>
    </source>
</evidence>
<feature type="signal peptide" evidence="1">
    <location>
        <begin position="1"/>
        <end position="19"/>
    </location>
</feature>
<organism evidence="2 3">
    <name type="scientific">Strongyloides papillosus</name>
    <name type="common">Intestinal threadworm</name>
    <dbReference type="NCBI Taxonomy" id="174720"/>
    <lineage>
        <taxon>Eukaryota</taxon>
        <taxon>Metazoa</taxon>
        <taxon>Ecdysozoa</taxon>
        <taxon>Nematoda</taxon>
        <taxon>Chromadorea</taxon>
        <taxon>Rhabditida</taxon>
        <taxon>Tylenchina</taxon>
        <taxon>Panagrolaimomorpha</taxon>
        <taxon>Strongyloidoidea</taxon>
        <taxon>Strongyloididae</taxon>
        <taxon>Strongyloides</taxon>
    </lineage>
</organism>
<feature type="chain" id="PRO_5005894628" evidence="1">
    <location>
        <begin position="20"/>
        <end position="78"/>
    </location>
</feature>
<reference evidence="3" key="1">
    <citation type="submission" date="2017-02" db="UniProtKB">
        <authorList>
            <consortium name="WormBaseParasite"/>
        </authorList>
    </citation>
    <scope>IDENTIFICATION</scope>
</reference>
<evidence type="ECO:0000256" key="1">
    <source>
        <dbReference type="SAM" id="SignalP"/>
    </source>
</evidence>
<keyword evidence="2" id="KW-1185">Reference proteome</keyword>
<dbReference type="Proteomes" id="UP000046392">
    <property type="component" value="Unplaced"/>
</dbReference>
<dbReference type="AlphaFoldDB" id="A0A0N5BHV4"/>